<protein>
    <submittedName>
        <fullName evidence="2">Cytochrome</fullName>
    </submittedName>
</protein>
<dbReference type="Gene3D" id="1.10.630.10">
    <property type="entry name" value="Cytochrome P450"/>
    <property type="match status" value="1"/>
</dbReference>
<keyword evidence="3" id="KW-1185">Reference proteome</keyword>
<dbReference type="InterPro" id="IPR036396">
    <property type="entry name" value="Cyt_P450_sf"/>
</dbReference>
<name>A0A0W7X1P7_9ACTN</name>
<dbReference type="PANTHER" id="PTHR46696">
    <property type="entry name" value="P450, PUTATIVE (EUROFUNG)-RELATED"/>
    <property type="match status" value="1"/>
</dbReference>
<evidence type="ECO:0000313" key="2">
    <source>
        <dbReference type="EMBL" id="KUF16789.1"/>
    </source>
</evidence>
<gene>
    <name evidence="2" type="ORF">AT728_22980</name>
</gene>
<dbReference type="STRING" id="1765722.AT728_22980"/>
<dbReference type="GO" id="GO:0016705">
    <property type="term" value="F:oxidoreductase activity, acting on paired donors, with incorporation or reduction of molecular oxygen"/>
    <property type="evidence" value="ECO:0007669"/>
    <property type="project" value="InterPro"/>
</dbReference>
<dbReference type="RefSeq" id="WP_058849059.1">
    <property type="nucleotide sequence ID" value="NZ_LOCL01000036.1"/>
</dbReference>
<dbReference type="OrthoDB" id="4133219at2"/>
<comment type="similarity">
    <text evidence="1">Belongs to the cytochrome P450 family.</text>
</comment>
<proteinExistence type="inferred from homology"/>
<evidence type="ECO:0000256" key="1">
    <source>
        <dbReference type="ARBA" id="ARBA00010617"/>
    </source>
</evidence>
<reference evidence="2 3" key="1">
    <citation type="submission" date="2015-12" db="EMBL/GenBank/DDBJ databases">
        <title>Draft genome sequence of Streptomyces silvensis ATCC 53525, a producer of novel hormone antagonists.</title>
        <authorList>
            <person name="Johnston C.W."/>
            <person name="Li Y."/>
            <person name="Magarvey N.A."/>
        </authorList>
    </citation>
    <scope>NUCLEOTIDE SEQUENCE [LARGE SCALE GENOMIC DNA]</scope>
    <source>
        <strain evidence="2 3">ATCC 53525</strain>
    </source>
</reference>
<accession>A0A0W7X1P7</accession>
<organism evidence="2 3">
    <name type="scientific">Streptomyces silvensis</name>
    <dbReference type="NCBI Taxonomy" id="1765722"/>
    <lineage>
        <taxon>Bacteria</taxon>
        <taxon>Bacillati</taxon>
        <taxon>Actinomycetota</taxon>
        <taxon>Actinomycetes</taxon>
        <taxon>Kitasatosporales</taxon>
        <taxon>Streptomycetaceae</taxon>
        <taxon>Streptomyces</taxon>
    </lineage>
</organism>
<dbReference type="PANTHER" id="PTHR46696:SF1">
    <property type="entry name" value="CYTOCHROME P450 YJIB-RELATED"/>
    <property type="match status" value="1"/>
</dbReference>
<comment type="caution">
    <text evidence="2">The sequence shown here is derived from an EMBL/GenBank/DDBJ whole genome shotgun (WGS) entry which is preliminary data.</text>
</comment>
<evidence type="ECO:0000313" key="3">
    <source>
        <dbReference type="Proteomes" id="UP000054804"/>
    </source>
</evidence>
<dbReference type="GO" id="GO:0005506">
    <property type="term" value="F:iron ion binding"/>
    <property type="evidence" value="ECO:0007669"/>
    <property type="project" value="InterPro"/>
</dbReference>
<dbReference type="GO" id="GO:0020037">
    <property type="term" value="F:heme binding"/>
    <property type="evidence" value="ECO:0007669"/>
    <property type="project" value="InterPro"/>
</dbReference>
<dbReference type="EMBL" id="LOCL01000036">
    <property type="protein sequence ID" value="KUF16789.1"/>
    <property type="molecule type" value="Genomic_DNA"/>
</dbReference>
<dbReference type="Proteomes" id="UP000054804">
    <property type="component" value="Unassembled WGS sequence"/>
</dbReference>
<dbReference type="SUPFAM" id="SSF48264">
    <property type="entry name" value="Cytochrome P450"/>
    <property type="match status" value="1"/>
</dbReference>
<sequence>MTSPTTTPEAPAHRAALYDAGFAADPHAAYERMRAEFGPFVPVDLVPGVPATLVIGYSQARRILNDPLRFPADPRVWEQSVPQSCPVRPMMESRPNALRSTGVAHTRYRSANTAAIDAVDQHRLRSLVEEVADATIAEFRAAQGADLLVQYAWPIAFRVLSALLGCPDEIGRRIADGMAKIFEGVDAATGNEILSGAVADLVALRRRRPGDDITSRLLAHAADLDDVEMAHQLVTLYGAGIEPLTNLISNTVLKILIDDQFSGDLHAGGSSVREALDTVLYTDPPLANYCISYPPHPVDVDGFLLPAHQPVVISMAACNNDPALGEQRVASNRAHLSWSTGPHACPARPHAYLIAETAITHLLDALPEMDLATAPGELTWRPGPFHRALAALPVVFPAVSPAAATA</sequence>
<dbReference type="GO" id="GO:0004497">
    <property type="term" value="F:monooxygenase activity"/>
    <property type="evidence" value="ECO:0007669"/>
    <property type="project" value="InterPro"/>
</dbReference>
<dbReference type="AlphaFoldDB" id="A0A0W7X1P7"/>